<dbReference type="AlphaFoldDB" id="A0AAV2PND7"/>
<proteinExistence type="predicted"/>
<keyword evidence="3 5" id="KW-1133">Transmembrane helix</keyword>
<dbReference type="InterPro" id="IPR005829">
    <property type="entry name" value="Sugar_transporter_CS"/>
</dbReference>
<sequence>VGIKDMLKPYILKPLGISLSVMFFMQFAGINAVLFNLAAIFKSTGSNLSDTVSSIVIAAVQVVATFGASLLMDRAGRKLLLIISAGFMALSHTLLCHNRKLYKFDKRMHYVFSGELSLLNAILLR</sequence>
<dbReference type="InterPro" id="IPR050549">
    <property type="entry name" value="MFS_Trehalose_Transporter"/>
</dbReference>
<feature type="transmembrane region" description="Helical" evidence="5">
    <location>
        <begin position="79"/>
        <end position="95"/>
    </location>
</feature>
<evidence type="ECO:0000256" key="3">
    <source>
        <dbReference type="ARBA" id="ARBA00022989"/>
    </source>
</evidence>
<feature type="transmembrane region" description="Helical" evidence="5">
    <location>
        <begin position="53"/>
        <end position="72"/>
    </location>
</feature>
<feature type="non-terminal residue" evidence="6">
    <location>
        <position position="1"/>
    </location>
</feature>
<reference evidence="6 7" key="1">
    <citation type="submission" date="2024-05" db="EMBL/GenBank/DDBJ databases">
        <authorList>
            <person name="Wallberg A."/>
        </authorList>
    </citation>
    <scope>NUCLEOTIDE SEQUENCE [LARGE SCALE GENOMIC DNA]</scope>
</reference>
<gene>
    <name evidence="6" type="ORF">MNOR_LOCUS2679</name>
</gene>
<evidence type="ECO:0000313" key="7">
    <source>
        <dbReference type="Proteomes" id="UP001497623"/>
    </source>
</evidence>
<dbReference type="GO" id="GO:0016020">
    <property type="term" value="C:membrane"/>
    <property type="evidence" value="ECO:0007669"/>
    <property type="project" value="UniProtKB-SubCell"/>
</dbReference>
<dbReference type="PANTHER" id="PTHR48021">
    <property type="match status" value="1"/>
</dbReference>
<evidence type="ECO:0000256" key="1">
    <source>
        <dbReference type="ARBA" id="ARBA00004141"/>
    </source>
</evidence>
<dbReference type="InterPro" id="IPR005828">
    <property type="entry name" value="MFS_sugar_transport-like"/>
</dbReference>
<keyword evidence="7" id="KW-1185">Reference proteome</keyword>
<keyword evidence="2 5" id="KW-0812">Transmembrane</keyword>
<dbReference type="PROSITE" id="PS00216">
    <property type="entry name" value="SUGAR_TRANSPORT_1"/>
    <property type="match status" value="1"/>
</dbReference>
<protein>
    <recommendedName>
        <fullName evidence="8">Major facilitator superfamily (MFS) profile domain-containing protein</fullName>
    </recommendedName>
</protein>
<dbReference type="GO" id="GO:0022857">
    <property type="term" value="F:transmembrane transporter activity"/>
    <property type="evidence" value="ECO:0007669"/>
    <property type="project" value="InterPro"/>
</dbReference>
<accession>A0AAV2PND7</accession>
<evidence type="ECO:0000313" key="6">
    <source>
        <dbReference type="EMBL" id="CAL4062422.1"/>
    </source>
</evidence>
<organism evidence="6 7">
    <name type="scientific">Meganyctiphanes norvegica</name>
    <name type="common">Northern krill</name>
    <name type="synonym">Thysanopoda norvegica</name>
    <dbReference type="NCBI Taxonomy" id="48144"/>
    <lineage>
        <taxon>Eukaryota</taxon>
        <taxon>Metazoa</taxon>
        <taxon>Ecdysozoa</taxon>
        <taxon>Arthropoda</taxon>
        <taxon>Crustacea</taxon>
        <taxon>Multicrustacea</taxon>
        <taxon>Malacostraca</taxon>
        <taxon>Eumalacostraca</taxon>
        <taxon>Eucarida</taxon>
        <taxon>Euphausiacea</taxon>
        <taxon>Euphausiidae</taxon>
        <taxon>Meganyctiphanes</taxon>
    </lineage>
</organism>
<comment type="subcellular location">
    <subcellularLocation>
        <location evidence="1">Membrane</location>
        <topology evidence="1">Multi-pass membrane protein</topology>
    </subcellularLocation>
</comment>
<dbReference type="Gene3D" id="1.20.1250.20">
    <property type="entry name" value="MFS general substrate transporter like domains"/>
    <property type="match status" value="1"/>
</dbReference>
<dbReference type="Proteomes" id="UP001497623">
    <property type="component" value="Unassembled WGS sequence"/>
</dbReference>
<feature type="transmembrane region" description="Helical" evidence="5">
    <location>
        <begin position="21"/>
        <end position="41"/>
    </location>
</feature>
<keyword evidence="4 5" id="KW-0472">Membrane</keyword>
<evidence type="ECO:0000256" key="5">
    <source>
        <dbReference type="SAM" id="Phobius"/>
    </source>
</evidence>
<dbReference type="PANTHER" id="PTHR48021:SF1">
    <property type="entry name" value="GH07001P-RELATED"/>
    <property type="match status" value="1"/>
</dbReference>
<dbReference type="EMBL" id="CAXKWB010000845">
    <property type="protein sequence ID" value="CAL4062422.1"/>
    <property type="molecule type" value="Genomic_DNA"/>
</dbReference>
<evidence type="ECO:0000256" key="4">
    <source>
        <dbReference type="ARBA" id="ARBA00023136"/>
    </source>
</evidence>
<dbReference type="InterPro" id="IPR036259">
    <property type="entry name" value="MFS_trans_sf"/>
</dbReference>
<evidence type="ECO:0008006" key="8">
    <source>
        <dbReference type="Google" id="ProtNLM"/>
    </source>
</evidence>
<dbReference type="Pfam" id="PF00083">
    <property type="entry name" value="Sugar_tr"/>
    <property type="match status" value="1"/>
</dbReference>
<name>A0AAV2PND7_MEGNR</name>
<comment type="caution">
    <text evidence="6">The sequence shown here is derived from an EMBL/GenBank/DDBJ whole genome shotgun (WGS) entry which is preliminary data.</text>
</comment>
<dbReference type="SUPFAM" id="SSF103473">
    <property type="entry name" value="MFS general substrate transporter"/>
    <property type="match status" value="1"/>
</dbReference>
<evidence type="ECO:0000256" key="2">
    <source>
        <dbReference type="ARBA" id="ARBA00022692"/>
    </source>
</evidence>